<dbReference type="Pfam" id="PF00702">
    <property type="entry name" value="Hydrolase"/>
    <property type="match status" value="1"/>
</dbReference>
<dbReference type="PANTHER" id="PTHR46470:SF4">
    <property type="entry name" value="5-AMINO-6-(5-PHOSPHO-D-RIBITYLAMINO)URACIL PHOSPHATASE YIGB"/>
    <property type="match status" value="1"/>
</dbReference>
<dbReference type="AlphaFoldDB" id="A0A6H1UG85"/>
<dbReference type="KEGG" id="fes:HER31_15130"/>
<sequence length="235" mass="26019">MQFSRRLQPFSAISFDLDDTLYDNKPVLIKAQQRLWQHLRQLSDAPQLSDDHFWLTQKNKALQHNPELIHDTTACRLAALKLGLNSLRINDSDAVATQAMAQFLRWRSEITVAPEVITLLQQLAAKYPLAVITNGNAEVNQFLPQIPFKVVLAAGIDGAMKPAADLFNQCCQQLNIAPQQLLHIGDHPRSDVAGAIQAGCQAVWLSPQYSGKLRPAGPTLPTVTISSLESLRQLV</sequence>
<dbReference type="InterPro" id="IPR023214">
    <property type="entry name" value="HAD_sf"/>
</dbReference>
<dbReference type="PANTHER" id="PTHR46470">
    <property type="entry name" value="N-ACYLNEURAMINATE-9-PHOSPHATASE"/>
    <property type="match status" value="1"/>
</dbReference>
<dbReference type="GO" id="GO:0016787">
    <property type="term" value="F:hydrolase activity"/>
    <property type="evidence" value="ECO:0007669"/>
    <property type="project" value="UniProtKB-KW"/>
</dbReference>
<evidence type="ECO:0000313" key="4">
    <source>
        <dbReference type="EMBL" id="QIZ78115.1"/>
    </source>
</evidence>
<dbReference type="Gene3D" id="3.40.50.1000">
    <property type="entry name" value="HAD superfamily/HAD-like"/>
    <property type="match status" value="1"/>
</dbReference>
<dbReference type="RefSeq" id="WP_168661769.1">
    <property type="nucleotide sequence ID" value="NZ_CP051180.1"/>
</dbReference>
<protein>
    <submittedName>
        <fullName evidence="4">HAD-IA family hydrolase</fullName>
    </submittedName>
</protein>
<dbReference type="NCBIfam" id="TIGR01549">
    <property type="entry name" value="HAD-SF-IA-v1"/>
    <property type="match status" value="1"/>
</dbReference>
<proteinExistence type="predicted"/>
<dbReference type="InterPro" id="IPR006439">
    <property type="entry name" value="HAD-SF_hydro_IA"/>
</dbReference>
<dbReference type="InterPro" id="IPR036412">
    <property type="entry name" value="HAD-like_sf"/>
</dbReference>
<dbReference type="InterPro" id="IPR051400">
    <property type="entry name" value="HAD-like_hydrolase"/>
</dbReference>
<dbReference type="GO" id="GO:0009231">
    <property type="term" value="P:riboflavin biosynthetic process"/>
    <property type="evidence" value="ECO:0007669"/>
    <property type="project" value="TreeGrafter"/>
</dbReference>
<dbReference type="Proteomes" id="UP000501602">
    <property type="component" value="Chromosome"/>
</dbReference>
<dbReference type="SFLD" id="SFLDG01129">
    <property type="entry name" value="C1.5:_HAD__Beta-PGM__Phosphata"/>
    <property type="match status" value="1"/>
</dbReference>
<reference evidence="4 5" key="1">
    <citation type="submission" date="2020-04" db="EMBL/GenBank/DDBJ databases">
        <title>Ferrimonas sp. S7 isolated from sea water.</title>
        <authorList>
            <person name="Bae S.S."/>
            <person name="Baek K."/>
        </authorList>
    </citation>
    <scope>NUCLEOTIDE SEQUENCE [LARGE SCALE GENOMIC DNA]</scope>
    <source>
        <strain evidence="4 5">S7</strain>
    </source>
</reference>
<comment type="cofactor">
    <cofactor evidence="1">
        <name>Mg(2+)</name>
        <dbReference type="ChEBI" id="CHEBI:18420"/>
    </cofactor>
</comment>
<dbReference type="EMBL" id="CP051180">
    <property type="protein sequence ID" value="QIZ78115.1"/>
    <property type="molecule type" value="Genomic_DNA"/>
</dbReference>
<keyword evidence="5" id="KW-1185">Reference proteome</keyword>
<dbReference type="Gene3D" id="1.20.120.1600">
    <property type="match status" value="1"/>
</dbReference>
<evidence type="ECO:0000256" key="2">
    <source>
        <dbReference type="ARBA" id="ARBA00022801"/>
    </source>
</evidence>
<dbReference type="NCBIfam" id="TIGR01509">
    <property type="entry name" value="HAD-SF-IA-v3"/>
    <property type="match status" value="1"/>
</dbReference>
<dbReference type="SUPFAM" id="SSF56784">
    <property type="entry name" value="HAD-like"/>
    <property type="match status" value="1"/>
</dbReference>
<keyword evidence="2 4" id="KW-0378">Hydrolase</keyword>
<evidence type="ECO:0000256" key="1">
    <source>
        <dbReference type="ARBA" id="ARBA00001946"/>
    </source>
</evidence>
<name>A0A6H1UG85_9GAMM</name>
<accession>A0A6H1UG85</accession>
<keyword evidence="3" id="KW-0460">Magnesium</keyword>
<evidence type="ECO:0000313" key="5">
    <source>
        <dbReference type="Proteomes" id="UP000501602"/>
    </source>
</evidence>
<dbReference type="SFLD" id="SFLDS00003">
    <property type="entry name" value="Haloacid_Dehalogenase"/>
    <property type="match status" value="1"/>
</dbReference>
<evidence type="ECO:0000256" key="3">
    <source>
        <dbReference type="ARBA" id="ARBA00022842"/>
    </source>
</evidence>
<gene>
    <name evidence="4" type="ORF">HER31_15130</name>
</gene>
<organism evidence="4 5">
    <name type="scientific">Ferrimonas lipolytica</name>
    <dbReference type="NCBI Taxonomy" id="2724191"/>
    <lineage>
        <taxon>Bacteria</taxon>
        <taxon>Pseudomonadati</taxon>
        <taxon>Pseudomonadota</taxon>
        <taxon>Gammaproteobacteria</taxon>
        <taxon>Alteromonadales</taxon>
        <taxon>Ferrimonadaceae</taxon>
        <taxon>Ferrimonas</taxon>
    </lineage>
</organism>